<dbReference type="SUPFAM" id="SSF50494">
    <property type="entry name" value="Trypsin-like serine proteases"/>
    <property type="match status" value="2"/>
</dbReference>
<dbReference type="Proteomes" id="UP001329430">
    <property type="component" value="Chromosome 3"/>
</dbReference>
<dbReference type="InterPro" id="IPR018114">
    <property type="entry name" value="TRYPSIN_HIS"/>
</dbReference>
<evidence type="ECO:0000256" key="1">
    <source>
        <dbReference type="ARBA" id="ARBA00023157"/>
    </source>
</evidence>
<dbReference type="PROSITE" id="PS00135">
    <property type="entry name" value="TRYPSIN_SER"/>
    <property type="match status" value="1"/>
</dbReference>
<dbReference type="InterPro" id="IPR001254">
    <property type="entry name" value="Trypsin_dom"/>
</dbReference>
<comment type="similarity">
    <text evidence="2">Belongs to the peptidase S1 family. CLIP subfamily.</text>
</comment>
<evidence type="ECO:0000256" key="2">
    <source>
        <dbReference type="ARBA" id="ARBA00024195"/>
    </source>
</evidence>
<keyword evidence="3" id="KW-0720">Serine protease</keyword>
<dbReference type="PRINTS" id="PR00722">
    <property type="entry name" value="CHYMOTRYPSIN"/>
</dbReference>
<protein>
    <recommendedName>
        <fullName evidence="4">Peptidase S1 domain-containing protein</fullName>
    </recommendedName>
</protein>
<keyword evidence="3" id="KW-0378">Hydrolase</keyword>
<dbReference type="CDD" id="cd00190">
    <property type="entry name" value="Tryp_SPc"/>
    <property type="match status" value="1"/>
</dbReference>
<dbReference type="InterPro" id="IPR033116">
    <property type="entry name" value="TRYPSIN_SER"/>
</dbReference>
<comment type="caution">
    <text evidence="5">The sequence shown here is derived from an EMBL/GenBank/DDBJ whole genome shotgun (WGS) entry which is preliminary data.</text>
</comment>
<accession>A0AAN7ZR20</accession>
<evidence type="ECO:0000313" key="6">
    <source>
        <dbReference type="Proteomes" id="UP001329430"/>
    </source>
</evidence>
<dbReference type="InterPro" id="IPR001314">
    <property type="entry name" value="Peptidase_S1A"/>
</dbReference>
<dbReference type="PROSITE" id="PS50240">
    <property type="entry name" value="TRYPSIN_DOM"/>
    <property type="match status" value="1"/>
</dbReference>
<dbReference type="GO" id="GO:0006508">
    <property type="term" value="P:proteolysis"/>
    <property type="evidence" value="ECO:0007669"/>
    <property type="project" value="UniProtKB-KW"/>
</dbReference>
<dbReference type="Gene3D" id="2.40.10.10">
    <property type="entry name" value="Trypsin-like serine proteases"/>
    <property type="match status" value="2"/>
</dbReference>
<keyword evidence="6" id="KW-1185">Reference proteome</keyword>
<dbReference type="SMART" id="SM00020">
    <property type="entry name" value="Tryp_SPc"/>
    <property type="match status" value="1"/>
</dbReference>
<name>A0AAN7ZR20_9COLE</name>
<dbReference type="AlphaFoldDB" id="A0AAN7ZR20"/>
<keyword evidence="3" id="KW-0645">Protease</keyword>
<dbReference type="InterPro" id="IPR009003">
    <property type="entry name" value="Peptidase_S1_PA"/>
</dbReference>
<evidence type="ECO:0000313" key="5">
    <source>
        <dbReference type="EMBL" id="KAK5646116.1"/>
    </source>
</evidence>
<evidence type="ECO:0000259" key="4">
    <source>
        <dbReference type="PROSITE" id="PS50240"/>
    </source>
</evidence>
<dbReference type="Pfam" id="PF00089">
    <property type="entry name" value="Trypsin"/>
    <property type="match status" value="2"/>
</dbReference>
<dbReference type="InterPro" id="IPR043504">
    <property type="entry name" value="Peptidase_S1_PA_chymotrypsin"/>
</dbReference>
<reference evidence="5 6" key="1">
    <citation type="journal article" date="2024" name="Insects">
        <title>An Improved Chromosome-Level Genome Assembly of the Firefly Pyrocoelia pectoralis.</title>
        <authorList>
            <person name="Fu X."/>
            <person name="Meyer-Rochow V.B."/>
            <person name="Ballantyne L."/>
            <person name="Zhu X."/>
        </authorList>
    </citation>
    <scope>NUCLEOTIDE SEQUENCE [LARGE SCALE GENOMIC DNA]</scope>
    <source>
        <strain evidence="5">XCY_ONT2</strain>
    </source>
</reference>
<feature type="domain" description="Peptidase S1" evidence="4">
    <location>
        <begin position="15"/>
        <end position="292"/>
    </location>
</feature>
<proteinExistence type="inferred from homology"/>
<keyword evidence="1" id="KW-1015">Disulfide bond</keyword>
<dbReference type="InterPro" id="IPR051487">
    <property type="entry name" value="Ser/Thr_Proteases_Immune/Dev"/>
</dbReference>
<dbReference type="GO" id="GO:0004252">
    <property type="term" value="F:serine-type endopeptidase activity"/>
    <property type="evidence" value="ECO:0007669"/>
    <property type="project" value="InterPro"/>
</dbReference>
<gene>
    <name evidence="5" type="ORF">RI129_004580</name>
</gene>
<organism evidence="5 6">
    <name type="scientific">Pyrocoelia pectoralis</name>
    <dbReference type="NCBI Taxonomy" id="417401"/>
    <lineage>
        <taxon>Eukaryota</taxon>
        <taxon>Metazoa</taxon>
        <taxon>Ecdysozoa</taxon>
        <taxon>Arthropoda</taxon>
        <taxon>Hexapoda</taxon>
        <taxon>Insecta</taxon>
        <taxon>Pterygota</taxon>
        <taxon>Neoptera</taxon>
        <taxon>Endopterygota</taxon>
        <taxon>Coleoptera</taxon>
        <taxon>Polyphaga</taxon>
        <taxon>Elateriformia</taxon>
        <taxon>Elateroidea</taxon>
        <taxon>Lampyridae</taxon>
        <taxon>Lampyrinae</taxon>
        <taxon>Pyrocoelia</taxon>
    </lineage>
</organism>
<dbReference type="PANTHER" id="PTHR24256">
    <property type="entry name" value="TRYPTASE-RELATED"/>
    <property type="match status" value="1"/>
</dbReference>
<evidence type="ECO:0000256" key="3">
    <source>
        <dbReference type="RuleBase" id="RU363034"/>
    </source>
</evidence>
<dbReference type="PROSITE" id="PS00134">
    <property type="entry name" value="TRYPSIN_HIS"/>
    <property type="match status" value="1"/>
</dbReference>
<dbReference type="FunFam" id="2.40.10.10:FF:000068">
    <property type="entry name" value="transmembrane protease serine 2"/>
    <property type="match status" value="1"/>
</dbReference>
<dbReference type="EMBL" id="JAVRBK010000003">
    <property type="protein sequence ID" value="KAK5646116.1"/>
    <property type="molecule type" value="Genomic_DNA"/>
</dbReference>
<sequence length="399" mass="44586">MRCYNINTVFVNLLWISGHEATLGQFPWHADLTISFYFFVRYCGGSLIDRLWVLTAAHCLKREGNRATHVSIWFGIIDVADASGGVARHSSEFYIHHKYDNVYNDIALIKLNEIVRDTENVHAIMLGNDVYPGFYVETSGFGDAEQGLGARLHYAQLRILRECIRSDGHPVRSSEVCAAPGTGAVCYGDSGSALVTQENRQWKQVGVVEGGTTPGCNFGPVYSFKHYTSSFLLLIICIIYYLALDSRIISGHEATLGDFPWQAYLNIFFNSNDIYSCGGSLIHMRWVLTAAHCLYNNNGDLSTEIDDNDNVHINLIVINLHMSPKNEADILYRLGIRDRGNSGESPCIWKSNVVNLIVEGWGVNIESPCIITTTGTQTFKGLLEQIPGIGYIYFFQISR</sequence>